<gene>
    <name evidence="3" type="primary">glgX</name>
    <name evidence="3" type="ORF">H9815_20915</name>
</gene>
<organism evidence="3 4">
    <name type="scientific">Candidatus Ruania gallistercoris</name>
    <dbReference type="NCBI Taxonomy" id="2838746"/>
    <lineage>
        <taxon>Bacteria</taxon>
        <taxon>Bacillati</taxon>
        <taxon>Actinomycetota</taxon>
        <taxon>Actinomycetes</taxon>
        <taxon>Micrococcales</taxon>
        <taxon>Ruaniaceae</taxon>
        <taxon>Ruania</taxon>
    </lineage>
</organism>
<dbReference type="SUPFAM" id="SSF51445">
    <property type="entry name" value="(Trans)glycosidases"/>
    <property type="match status" value="1"/>
</dbReference>
<evidence type="ECO:0000313" key="4">
    <source>
        <dbReference type="Proteomes" id="UP000824037"/>
    </source>
</evidence>
<dbReference type="SUPFAM" id="SSF51011">
    <property type="entry name" value="Glycosyl hydrolase domain"/>
    <property type="match status" value="1"/>
</dbReference>
<evidence type="ECO:0000313" key="3">
    <source>
        <dbReference type="EMBL" id="HIZ38247.1"/>
    </source>
</evidence>
<dbReference type="Gene3D" id="2.60.40.1180">
    <property type="entry name" value="Golgi alpha-mannosidase II"/>
    <property type="match status" value="1"/>
</dbReference>
<dbReference type="GO" id="GO:0005980">
    <property type="term" value="P:glycogen catabolic process"/>
    <property type="evidence" value="ECO:0007669"/>
    <property type="project" value="InterPro"/>
</dbReference>
<dbReference type="InterPro" id="IPR017853">
    <property type="entry name" value="GH"/>
</dbReference>
<dbReference type="SMART" id="SM00642">
    <property type="entry name" value="Aamy"/>
    <property type="match status" value="1"/>
</dbReference>
<comment type="caution">
    <text evidence="3">The sequence shown here is derived from an EMBL/GenBank/DDBJ whole genome shotgun (WGS) entry which is preliminary data.</text>
</comment>
<feature type="domain" description="Glycosyl hydrolase family 13 catalytic" evidence="2">
    <location>
        <begin position="1"/>
        <end position="377"/>
    </location>
</feature>
<sequence length="519" mass="57958">HLVDLGVTALELMPVHQFVQDPPLIDRGLRNYWGYNTIGFFAPHNAYSAWGTRGEQVLEFKNLVKALHAANIEVILDVVYNHTAEGNHQGPTLSFRGLDNATYYRLVDDDKAHYFDTTGTGNSLLMRSPHVLQLIMDSLRYWITEMHVDGFRFDLAATLARQFHEVDKLSSFFDIIQQDPVISQTKLIAEPWDLGTGGYQVGGFPPLWTEWNGKYRDTVRDFWRGEPSTLGEFASRLTGSSDLYERTGRTPIASINFVTAHDGFTLADLVSYNDKHNQANGEDNNDGESHNRSWNCGVEGPTDDPDILRLRGRQQRNFLTTLLISQGVPMLSHGDEVGRTQQGNNNVYAQDNELAWVDWENIDEPLLAFTRQLIAFRAEHPVLRRRRFFNGSTSAANGLPELPDIAWFEPSGVPMDTEAWTTSYARSLAVFMNGEAIEEPDAQGNRIIDDSLLVLVSASYTELEFTLPGPDYGNSWTPVLCTDTALDLPDELGPEGTVTVTGRCMVILARPASAAESAA</sequence>
<dbReference type="AlphaFoldDB" id="A0A9D2EIP0"/>
<evidence type="ECO:0000256" key="1">
    <source>
        <dbReference type="SAM" id="MobiDB-lite"/>
    </source>
</evidence>
<feature type="non-terminal residue" evidence="3">
    <location>
        <position position="1"/>
    </location>
</feature>
<dbReference type="InterPro" id="IPR006047">
    <property type="entry name" value="GH13_cat_dom"/>
</dbReference>
<name>A0A9D2EIP0_9MICO</name>
<dbReference type="NCBIfam" id="TIGR02100">
    <property type="entry name" value="glgX_debranch"/>
    <property type="match status" value="1"/>
</dbReference>
<evidence type="ECO:0000259" key="2">
    <source>
        <dbReference type="SMART" id="SM00642"/>
    </source>
</evidence>
<dbReference type="GO" id="GO:0004135">
    <property type="term" value="F:amylo-alpha-1,6-glucosidase activity"/>
    <property type="evidence" value="ECO:0007669"/>
    <property type="project" value="InterPro"/>
</dbReference>
<dbReference type="EMBL" id="DXBY01000352">
    <property type="protein sequence ID" value="HIZ38247.1"/>
    <property type="molecule type" value="Genomic_DNA"/>
</dbReference>
<accession>A0A9D2EIP0</accession>
<dbReference type="Proteomes" id="UP000824037">
    <property type="component" value="Unassembled WGS sequence"/>
</dbReference>
<proteinExistence type="predicted"/>
<protein>
    <submittedName>
        <fullName evidence="3">Glycogen debranching protein GlgX</fullName>
    </submittedName>
</protein>
<dbReference type="InterPro" id="IPR011837">
    <property type="entry name" value="Glycogen_debranch_GlgX"/>
</dbReference>
<reference evidence="3" key="2">
    <citation type="submission" date="2021-04" db="EMBL/GenBank/DDBJ databases">
        <authorList>
            <person name="Gilroy R."/>
        </authorList>
    </citation>
    <scope>NUCLEOTIDE SEQUENCE</scope>
    <source>
        <strain evidence="3">ChiGjej4B4-7305</strain>
    </source>
</reference>
<dbReference type="InterPro" id="IPR013780">
    <property type="entry name" value="Glyco_hydro_b"/>
</dbReference>
<reference evidence="3" key="1">
    <citation type="journal article" date="2021" name="PeerJ">
        <title>Extensive microbial diversity within the chicken gut microbiome revealed by metagenomics and culture.</title>
        <authorList>
            <person name="Gilroy R."/>
            <person name="Ravi A."/>
            <person name="Getino M."/>
            <person name="Pursley I."/>
            <person name="Horton D.L."/>
            <person name="Alikhan N.F."/>
            <person name="Baker D."/>
            <person name="Gharbi K."/>
            <person name="Hall N."/>
            <person name="Watson M."/>
            <person name="Adriaenssens E.M."/>
            <person name="Foster-Nyarko E."/>
            <person name="Jarju S."/>
            <person name="Secka A."/>
            <person name="Antonio M."/>
            <person name="Oren A."/>
            <person name="Chaudhuri R.R."/>
            <person name="La Ragione R."/>
            <person name="Hildebrand F."/>
            <person name="Pallen M.J."/>
        </authorList>
    </citation>
    <scope>NUCLEOTIDE SEQUENCE</scope>
    <source>
        <strain evidence="3">ChiGjej4B4-7305</strain>
    </source>
</reference>
<dbReference type="CDD" id="cd11326">
    <property type="entry name" value="AmyAc_Glg_debranch"/>
    <property type="match status" value="1"/>
</dbReference>
<dbReference type="Gene3D" id="3.20.20.80">
    <property type="entry name" value="Glycosidases"/>
    <property type="match status" value="1"/>
</dbReference>
<feature type="region of interest" description="Disordered" evidence="1">
    <location>
        <begin position="277"/>
        <end position="300"/>
    </location>
</feature>
<dbReference type="PANTHER" id="PTHR43002">
    <property type="entry name" value="GLYCOGEN DEBRANCHING ENZYME"/>
    <property type="match status" value="1"/>
</dbReference>